<keyword evidence="2" id="KW-1185">Reference proteome</keyword>
<dbReference type="Proteomes" id="UP001175000">
    <property type="component" value="Unassembled WGS sequence"/>
</dbReference>
<sequence length="170" mass="19917">MGPGADLDVSATWPWSITPAWDKSDHGYPRRGPGWDFIIGVLWSTAKADKAFCLWFIDYRIKRNQRYQEPTEEQAKGLGEKSPRVFYASDRRFTEVEEKQLGKRAGHERMWDAGYEIPEDDDDCFCCGALGFVELLSHELDNHWDYDENWWLDCVDFSWIKYGILACEYL</sequence>
<gene>
    <name evidence="1" type="ORF">B0T14DRAFT_566674</name>
</gene>
<proteinExistence type="predicted"/>
<reference evidence="1" key="1">
    <citation type="submission" date="2023-06" db="EMBL/GenBank/DDBJ databases">
        <title>Genome-scale phylogeny and comparative genomics of the fungal order Sordariales.</title>
        <authorList>
            <consortium name="Lawrence Berkeley National Laboratory"/>
            <person name="Hensen N."/>
            <person name="Bonometti L."/>
            <person name="Westerberg I."/>
            <person name="Brannstrom I.O."/>
            <person name="Guillou S."/>
            <person name="Cros-Aarteil S."/>
            <person name="Calhoun S."/>
            <person name="Haridas S."/>
            <person name="Kuo A."/>
            <person name="Mondo S."/>
            <person name="Pangilinan J."/>
            <person name="Riley R."/>
            <person name="Labutti K."/>
            <person name="Andreopoulos B."/>
            <person name="Lipzen A."/>
            <person name="Chen C."/>
            <person name="Yanf M."/>
            <person name="Daum C."/>
            <person name="Ng V."/>
            <person name="Clum A."/>
            <person name="Steindorff A."/>
            <person name="Ohm R."/>
            <person name="Martin F."/>
            <person name="Silar P."/>
            <person name="Natvig D."/>
            <person name="Lalanne C."/>
            <person name="Gautier V."/>
            <person name="Ament-Velasquez S.L."/>
            <person name="Kruys A."/>
            <person name="Hutchinson M.I."/>
            <person name="Powell A.J."/>
            <person name="Barry K."/>
            <person name="Miller A.N."/>
            <person name="Grigoriev I.V."/>
            <person name="Debuchy R."/>
            <person name="Gladieux P."/>
            <person name="Thoren M.H."/>
            <person name="Johannesson H."/>
        </authorList>
    </citation>
    <scope>NUCLEOTIDE SEQUENCE</scope>
    <source>
        <strain evidence="1">CBS 606.72</strain>
    </source>
</reference>
<comment type="caution">
    <text evidence="1">The sequence shown here is derived from an EMBL/GenBank/DDBJ whole genome shotgun (WGS) entry which is preliminary data.</text>
</comment>
<protein>
    <submittedName>
        <fullName evidence="1">Uncharacterized protein</fullName>
    </submittedName>
</protein>
<accession>A0AA39WQS3</accession>
<evidence type="ECO:0000313" key="1">
    <source>
        <dbReference type="EMBL" id="KAK0619869.1"/>
    </source>
</evidence>
<dbReference type="EMBL" id="JAULSU010000004">
    <property type="protein sequence ID" value="KAK0619869.1"/>
    <property type="molecule type" value="Genomic_DNA"/>
</dbReference>
<evidence type="ECO:0000313" key="2">
    <source>
        <dbReference type="Proteomes" id="UP001175000"/>
    </source>
</evidence>
<organism evidence="1 2">
    <name type="scientific">Immersiella caudata</name>
    <dbReference type="NCBI Taxonomy" id="314043"/>
    <lineage>
        <taxon>Eukaryota</taxon>
        <taxon>Fungi</taxon>
        <taxon>Dikarya</taxon>
        <taxon>Ascomycota</taxon>
        <taxon>Pezizomycotina</taxon>
        <taxon>Sordariomycetes</taxon>
        <taxon>Sordariomycetidae</taxon>
        <taxon>Sordariales</taxon>
        <taxon>Lasiosphaeriaceae</taxon>
        <taxon>Immersiella</taxon>
    </lineage>
</organism>
<dbReference type="AlphaFoldDB" id="A0AA39WQS3"/>
<name>A0AA39WQS3_9PEZI</name>